<feature type="signal peptide" evidence="8">
    <location>
        <begin position="1"/>
        <end position="24"/>
    </location>
</feature>
<dbReference type="EMBL" id="CP033898">
    <property type="protein sequence ID" value="AZA10233.1"/>
    <property type="molecule type" value="Genomic_DNA"/>
</dbReference>
<evidence type="ECO:0000313" key="10">
    <source>
        <dbReference type="EMBL" id="AZA10233.1"/>
    </source>
</evidence>
<evidence type="ECO:0000259" key="9">
    <source>
        <dbReference type="PROSITE" id="PS50847"/>
    </source>
</evidence>
<dbReference type="PANTHER" id="PTHR36108:SF13">
    <property type="entry name" value="COLOSSIN-B-RELATED"/>
    <property type="match status" value="1"/>
</dbReference>
<dbReference type="InterPro" id="IPR041033">
    <property type="entry name" value="SpaA_PFL_dom_1"/>
</dbReference>
<evidence type="ECO:0000256" key="5">
    <source>
        <dbReference type="ARBA" id="ARBA00023088"/>
    </source>
</evidence>
<evidence type="ECO:0000256" key="4">
    <source>
        <dbReference type="ARBA" id="ARBA00022729"/>
    </source>
</evidence>
<dbReference type="NCBIfam" id="NF033902">
    <property type="entry name" value="iso_D2_wall_anc"/>
    <property type="match status" value="1"/>
</dbReference>
<sequence length="505" mass="53942" precursor="true">MTTLKHRWAAALAAGAIAVTGAGASVTLAPAPAYAQQTANPTGITNESGNLHIHKFANNQGVAQGDGSKIDDTGNLGEPLPGAVFKVTKVDGVDLKTNDGWEKAARIQRGEEDANLTQPGVTKTTNSSGVADFDGLSIGLYKVEETSAPSGYESAADANAFYVTLPITDPKAKNAWLYDVHVYPKNKKQENVISKTVNDNDATTNGSKIQYTVDGKLPSATELEKVELTDLYPSDRLSDPRATRVTIGDDIEVVDGVDYNLNIETPGQAKVVFTPQGLAKLDKLSGEARKVQAQFEFTVADPDSQTELGPIKNRAMINAKGKDSEAPDPDPEDPTDPNVTPDEESPETYYGNVEVTKVGDDEAKLSGVKFDLYRCDDKDSLVGEPVKRDITTGGEGKVTIKSLHVNDWVNGEKNPTNPSGYCLVETQAAEGYALLAEPYYFEVLRDSADNVALTSKTVKNVKNNGGFQLPLTGGTGVTMLLIIGGLIMAGGALYMVRNNRRENKA</sequence>
<proteinExistence type="inferred from homology"/>
<evidence type="ECO:0000256" key="7">
    <source>
        <dbReference type="SAM" id="Phobius"/>
    </source>
</evidence>
<dbReference type="Pfam" id="PF17802">
    <property type="entry name" value="SpaA"/>
    <property type="match status" value="1"/>
</dbReference>
<evidence type="ECO:0000256" key="2">
    <source>
        <dbReference type="ARBA" id="ARBA00022512"/>
    </source>
</evidence>
<feature type="compositionally biased region" description="Acidic residues" evidence="6">
    <location>
        <begin position="326"/>
        <end position="346"/>
    </location>
</feature>
<feature type="transmembrane region" description="Helical" evidence="7">
    <location>
        <begin position="477"/>
        <end position="496"/>
    </location>
</feature>
<dbReference type="Gene3D" id="2.60.40.10">
    <property type="entry name" value="Immunoglobulins"/>
    <property type="match status" value="2"/>
</dbReference>
<evidence type="ECO:0000313" key="11">
    <source>
        <dbReference type="Proteomes" id="UP000271426"/>
    </source>
</evidence>
<dbReference type="AlphaFoldDB" id="A0A3G6IXD8"/>
<accession>A0A3G6IXD8</accession>
<dbReference type="Proteomes" id="UP000271426">
    <property type="component" value="Chromosome"/>
</dbReference>
<dbReference type="InterPro" id="IPR048052">
    <property type="entry name" value="FM1-like"/>
</dbReference>
<gene>
    <name evidence="10" type="ORF">CPPEL_10685</name>
</gene>
<evidence type="ECO:0000256" key="8">
    <source>
        <dbReference type="SAM" id="SignalP"/>
    </source>
</evidence>
<keyword evidence="7" id="KW-0812">Transmembrane</keyword>
<keyword evidence="2" id="KW-0134">Cell wall</keyword>
<keyword evidence="7" id="KW-1133">Transmembrane helix</keyword>
<feature type="region of interest" description="Disordered" evidence="6">
    <location>
        <begin position="320"/>
        <end position="349"/>
    </location>
</feature>
<name>A0A3G6IXD8_9CORY</name>
<dbReference type="InterPro" id="IPR019931">
    <property type="entry name" value="LPXTG_anchor"/>
</dbReference>
<feature type="chain" id="PRO_5038336291" evidence="8">
    <location>
        <begin position="25"/>
        <end position="505"/>
    </location>
</feature>
<dbReference type="Pfam" id="PF00746">
    <property type="entry name" value="Gram_pos_anchor"/>
    <property type="match status" value="1"/>
</dbReference>
<feature type="domain" description="Gram-positive cocci surface proteins LPxTG" evidence="9">
    <location>
        <begin position="469"/>
        <end position="505"/>
    </location>
</feature>
<evidence type="ECO:0000256" key="1">
    <source>
        <dbReference type="ARBA" id="ARBA00007257"/>
    </source>
</evidence>
<dbReference type="Pfam" id="PF16555">
    <property type="entry name" value="GramPos_pilinD1"/>
    <property type="match status" value="1"/>
</dbReference>
<protein>
    <submittedName>
        <fullName evidence="10">Fimbrial subunit type 1</fullName>
    </submittedName>
</protein>
<dbReference type="InterPro" id="IPR032364">
    <property type="entry name" value="GramPos_pilinD1_N"/>
</dbReference>
<dbReference type="NCBIfam" id="TIGR01167">
    <property type="entry name" value="LPXTG_anchor"/>
    <property type="match status" value="1"/>
</dbReference>
<evidence type="ECO:0000256" key="6">
    <source>
        <dbReference type="SAM" id="MobiDB-lite"/>
    </source>
</evidence>
<organism evidence="10 11">
    <name type="scientific">Corynebacterium pseudopelargi</name>
    <dbReference type="NCBI Taxonomy" id="2080757"/>
    <lineage>
        <taxon>Bacteria</taxon>
        <taxon>Bacillati</taxon>
        <taxon>Actinomycetota</taxon>
        <taxon>Actinomycetes</taxon>
        <taxon>Mycobacteriales</taxon>
        <taxon>Corynebacteriaceae</taxon>
        <taxon>Corynebacterium</taxon>
    </lineage>
</organism>
<dbReference type="KEGG" id="cpso:CPPEL_10685"/>
<dbReference type="GO" id="GO:0005975">
    <property type="term" value="P:carbohydrate metabolic process"/>
    <property type="evidence" value="ECO:0007669"/>
    <property type="project" value="UniProtKB-ARBA"/>
</dbReference>
<dbReference type="Gene3D" id="2.60.40.740">
    <property type="match status" value="1"/>
</dbReference>
<comment type="similarity">
    <text evidence="1">Belongs to the serine-aspartate repeat-containing protein (SDr) family.</text>
</comment>
<keyword evidence="11" id="KW-1185">Reference proteome</keyword>
<keyword evidence="3" id="KW-0964">Secreted</keyword>
<dbReference type="PANTHER" id="PTHR36108">
    <property type="entry name" value="COLOSSIN-B-RELATED"/>
    <property type="match status" value="1"/>
</dbReference>
<keyword evidence="7" id="KW-0472">Membrane</keyword>
<evidence type="ECO:0000256" key="3">
    <source>
        <dbReference type="ARBA" id="ARBA00022525"/>
    </source>
</evidence>
<dbReference type="InterPro" id="IPR013783">
    <property type="entry name" value="Ig-like_fold"/>
</dbReference>
<keyword evidence="4 8" id="KW-0732">Signal</keyword>
<keyword evidence="5" id="KW-0572">Peptidoglycan-anchor</keyword>
<reference evidence="10 11" key="1">
    <citation type="submission" date="2018-11" db="EMBL/GenBank/DDBJ databases">
        <authorList>
            <person name="Kleinhagauer T."/>
            <person name="Glaeser S.P."/>
            <person name="Spergser J."/>
            <person name="Ruckert C."/>
            <person name="Kaempfer P."/>
            <person name="Busse H.-J."/>
        </authorList>
    </citation>
    <scope>NUCLEOTIDE SEQUENCE [LARGE SCALE GENOMIC DNA]</scope>
    <source>
        <strain evidence="10 11">812CH</strain>
    </source>
</reference>
<dbReference type="RefSeq" id="WP_164470421.1">
    <property type="nucleotide sequence ID" value="NZ_CP033898.1"/>
</dbReference>
<dbReference type="PROSITE" id="PS50847">
    <property type="entry name" value="GRAM_POS_ANCHORING"/>
    <property type="match status" value="1"/>
</dbReference>